<reference evidence="2 3" key="1">
    <citation type="journal article" date="2019" name="Emerg. Microbes Infect.">
        <title>Comprehensive subspecies identification of 175 nontuberculous mycobacteria species based on 7547 genomic profiles.</title>
        <authorList>
            <person name="Matsumoto Y."/>
            <person name="Kinjo T."/>
            <person name="Motooka D."/>
            <person name="Nabeya D."/>
            <person name="Jung N."/>
            <person name="Uechi K."/>
            <person name="Horii T."/>
            <person name="Iida T."/>
            <person name="Fujita J."/>
            <person name="Nakamura S."/>
        </authorList>
    </citation>
    <scope>NUCLEOTIDE SEQUENCE [LARGE SCALE GENOMIC DNA]</scope>
    <source>
        <strain evidence="2 3">JCM 18439</strain>
    </source>
</reference>
<organism evidence="2 3">
    <name type="scientific">Mycolicibacterium celeriflavum</name>
    <name type="common">Mycobacterium celeriflavum</name>
    <dbReference type="NCBI Taxonomy" id="1249101"/>
    <lineage>
        <taxon>Bacteria</taxon>
        <taxon>Bacillati</taxon>
        <taxon>Actinomycetota</taxon>
        <taxon>Actinomycetes</taxon>
        <taxon>Mycobacteriales</taxon>
        <taxon>Mycobacteriaceae</taxon>
        <taxon>Mycolicibacterium</taxon>
    </lineage>
</organism>
<keyword evidence="1" id="KW-0732">Signal</keyword>
<gene>
    <name evidence="2" type="ORF">MCEL_21540</name>
</gene>
<dbReference type="KEGG" id="mcee:MCEL_21540"/>
<evidence type="ECO:0000256" key="1">
    <source>
        <dbReference type="SAM" id="SignalP"/>
    </source>
</evidence>
<proteinExistence type="predicted"/>
<evidence type="ECO:0008006" key="4">
    <source>
        <dbReference type="Google" id="ProtNLM"/>
    </source>
</evidence>
<keyword evidence="3" id="KW-1185">Reference proteome</keyword>
<evidence type="ECO:0000313" key="2">
    <source>
        <dbReference type="EMBL" id="BBY43859.1"/>
    </source>
</evidence>
<dbReference type="Proteomes" id="UP000466431">
    <property type="component" value="Chromosome"/>
</dbReference>
<feature type="signal peptide" evidence="1">
    <location>
        <begin position="1"/>
        <end position="30"/>
    </location>
</feature>
<feature type="chain" id="PRO_5029752156" description="Serine/threonine protein kinase" evidence="1">
    <location>
        <begin position="31"/>
        <end position="141"/>
    </location>
</feature>
<protein>
    <recommendedName>
        <fullName evidence="4">Serine/threonine protein kinase</fullName>
    </recommendedName>
</protein>
<name>A0A7I7RIZ4_MYCCF</name>
<dbReference type="EMBL" id="AP022591">
    <property type="protein sequence ID" value="BBY43859.1"/>
    <property type="molecule type" value="Genomic_DNA"/>
</dbReference>
<evidence type="ECO:0000313" key="3">
    <source>
        <dbReference type="Proteomes" id="UP000466431"/>
    </source>
</evidence>
<dbReference type="AlphaFoldDB" id="A0A7I7RIZ4"/>
<accession>A0A7I7RIZ4</accession>
<sequence>MVMVSRAPFVCVGIAGLCIAAAFLAPTVDAQSAIAIDDRGFVDSEARCEAPWEPVAFGRTQFALVAICVRGGSLEYRGVRMSDGLVLTAAAVENDDGVFTVEHEGATYTFSAKELLVTSGDRVLVTEPMVAYVEPRDAADG</sequence>